<dbReference type="KEGG" id="bfo:118413055"/>
<evidence type="ECO:0000313" key="3">
    <source>
        <dbReference type="Proteomes" id="UP000001554"/>
    </source>
</evidence>
<reference evidence="3" key="1">
    <citation type="journal article" date="2020" name="Nat. Ecol. Evol.">
        <title>Deeply conserved synteny resolves early events in vertebrate evolution.</title>
        <authorList>
            <person name="Simakov O."/>
            <person name="Marletaz F."/>
            <person name="Yue J.X."/>
            <person name="O'Connell B."/>
            <person name="Jenkins J."/>
            <person name="Brandt A."/>
            <person name="Calef R."/>
            <person name="Tung C.H."/>
            <person name="Huang T.K."/>
            <person name="Schmutz J."/>
            <person name="Satoh N."/>
            <person name="Yu J.K."/>
            <person name="Putnam N.H."/>
            <person name="Green R.E."/>
            <person name="Rokhsar D.S."/>
        </authorList>
    </citation>
    <scope>NUCLEOTIDE SEQUENCE [LARGE SCALE GENOMIC DNA]</scope>
    <source>
        <strain evidence="3">S238N-H82</strain>
    </source>
</reference>
<protein>
    <submittedName>
        <fullName evidence="4">Uncharacterized protein PB18E9.04c-like</fullName>
    </submittedName>
</protein>
<sequence length="660" mass="72887">MLTSLGGESFWGLSVARALRDKDNPWHFRRQEVSVVVSNRLLCISNDPWSYVNEQTVGWTFDFNKTVLDYTRTKVDVHGPSCSLVWDVPVTKITAQAPFVVIMQNAVSDIPSVADQCRQVWANNEKLTMALQGGLSLRLAFSGERDTNIETLTIALSPTIHANSTAAGKHMNNIIDTNITCIVLTEEDASQMVFSVPPVQLNNDETSLDSNSGPTSRQNLTTKNESTVPPNLTGMASRPGNHNTVLAPVLPTSEHKTTMSPAFPLHFSTILTKPAQDKPSPTRTFTTALIISILGGLIVIIFVVLLLKRTLMSNKQDVQAIPERQEAVPRRVRSASLPDISRRSAILHRKSSCRSLPSALHSIEPTYCEIPDDAVYATRPLPALPHTYWEIPDVEPNEDDDDALPFYAAATDLTLMGNGGSLSTYHDTSATTGRHHRPSPIQRTAMYGKSQSQRVTCYENAGNPSCHRGTSARGAASVPFYEGQGMVTYINAANISGTSFVTQYRASRSNGYESSPASQLTENQVYKTVPDETEPWTSSSNTWPWEISNGQLSRAHSVPAISTFPNTYWPRRESACRSSRSHQRWASLPTLSNTYHETTQTEVPLVSTIPNTYWPWDISSYGHTNTSCPRAVPTVPNTYWPWELAGEDITVAHDDVRLSQ</sequence>
<keyword evidence="2" id="KW-1133">Transmembrane helix</keyword>
<evidence type="ECO:0000256" key="1">
    <source>
        <dbReference type="SAM" id="MobiDB-lite"/>
    </source>
</evidence>
<keyword evidence="3" id="KW-1185">Reference proteome</keyword>
<evidence type="ECO:0000256" key="2">
    <source>
        <dbReference type="SAM" id="Phobius"/>
    </source>
</evidence>
<accession>A0A9J7KX89</accession>
<dbReference type="OrthoDB" id="10134723at2759"/>
<keyword evidence="2" id="KW-0812">Transmembrane</keyword>
<feature type="transmembrane region" description="Helical" evidence="2">
    <location>
        <begin position="285"/>
        <end position="307"/>
    </location>
</feature>
<feature type="region of interest" description="Disordered" evidence="1">
    <location>
        <begin position="202"/>
        <end position="242"/>
    </location>
</feature>
<reference evidence="4" key="2">
    <citation type="submission" date="2025-08" db="UniProtKB">
        <authorList>
            <consortium name="RefSeq"/>
        </authorList>
    </citation>
    <scope>IDENTIFICATION</scope>
    <source>
        <strain evidence="4">S238N-H82</strain>
        <tissue evidence="4">Testes</tissue>
    </source>
</reference>
<gene>
    <name evidence="4" type="primary">LOC118413055</name>
</gene>
<keyword evidence="2" id="KW-0472">Membrane</keyword>
<evidence type="ECO:0000313" key="4">
    <source>
        <dbReference type="RefSeq" id="XP_035672127.1"/>
    </source>
</evidence>
<dbReference type="RefSeq" id="XP_035672127.1">
    <property type="nucleotide sequence ID" value="XM_035816234.1"/>
</dbReference>
<organism evidence="3 4">
    <name type="scientific">Branchiostoma floridae</name>
    <name type="common">Florida lancelet</name>
    <name type="synonym">Amphioxus</name>
    <dbReference type="NCBI Taxonomy" id="7739"/>
    <lineage>
        <taxon>Eukaryota</taxon>
        <taxon>Metazoa</taxon>
        <taxon>Chordata</taxon>
        <taxon>Cephalochordata</taxon>
        <taxon>Leptocardii</taxon>
        <taxon>Amphioxiformes</taxon>
        <taxon>Branchiostomatidae</taxon>
        <taxon>Branchiostoma</taxon>
    </lineage>
</organism>
<dbReference type="AlphaFoldDB" id="A0A9J7KX89"/>
<dbReference type="Proteomes" id="UP000001554">
    <property type="component" value="Chromosome 1"/>
</dbReference>
<proteinExistence type="predicted"/>
<name>A0A9J7KX89_BRAFL</name>
<dbReference type="GeneID" id="118413055"/>
<dbReference type="OMA" id="WPRRESA"/>
<feature type="compositionally biased region" description="Polar residues" evidence="1">
    <location>
        <begin position="202"/>
        <end position="230"/>
    </location>
</feature>